<proteinExistence type="predicted"/>
<evidence type="ECO:0000259" key="8">
    <source>
        <dbReference type="PROSITE" id="PS50863"/>
    </source>
</evidence>
<accession>A0A8D9G281</accession>
<dbReference type="CDD" id="cd10017">
    <property type="entry name" value="B3_DNA"/>
    <property type="match status" value="13"/>
</dbReference>
<name>A0A8D9G281_BRACM</name>
<keyword evidence="2" id="KW-0677">Repeat</keyword>
<feature type="region of interest" description="Disordered" evidence="7">
    <location>
        <begin position="940"/>
        <end position="980"/>
    </location>
</feature>
<dbReference type="Gene3D" id="2.40.330.10">
    <property type="entry name" value="DNA-binding pseudobarrel domain"/>
    <property type="match status" value="13"/>
</dbReference>
<evidence type="ECO:0000256" key="6">
    <source>
        <dbReference type="ARBA" id="ARBA00023242"/>
    </source>
</evidence>
<feature type="region of interest" description="Disordered" evidence="7">
    <location>
        <begin position="1225"/>
        <end position="1251"/>
    </location>
</feature>
<organism evidence="9 10">
    <name type="scientific">Brassica campestris</name>
    <name type="common">Field mustard</name>
    <dbReference type="NCBI Taxonomy" id="3711"/>
    <lineage>
        <taxon>Eukaryota</taxon>
        <taxon>Viridiplantae</taxon>
        <taxon>Streptophyta</taxon>
        <taxon>Embryophyta</taxon>
        <taxon>Tracheophyta</taxon>
        <taxon>Spermatophyta</taxon>
        <taxon>Magnoliopsida</taxon>
        <taxon>eudicotyledons</taxon>
        <taxon>Gunneridae</taxon>
        <taxon>Pentapetalae</taxon>
        <taxon>rosids</taxon>
        <taxon>malvids</taxon>
        <taxon>Brassicales</taxon>
        <taxon>Brassicaceae</taxon>
        <taxon>Brassiceae</taxon>
        <taxon>Brassica</taxon>
    </lineage>
</organism>
<evidence type="ECO:0000256" key="2">
    <source>
        <dbReference type="ARBA" id="ARBA00022737"/>
    </source>
</evidence>
<feature type="compositionally biased region" description="Low complexity" evidence="7">
    <location>
        <begin position="1111"/>
        <end position="1130"/>
    </location>
</feature>
<evidence type="ECO:0000256" key="5">
    <source>
        <dbReference type="ARBA" id="ARBA00023163"/>
    </source>
</evidence>
<dbReference type="Gramene" id="A09p68650.2_BraZ1">
    <property type="protein sequence ID" value="A09p68650.2_BraZ1.CDS"/>
    <property type="gene ID" value="A09g68650.2_BraZ1"/>
</dbReference>
<dbReference type="InterPro" id="IPR003340">
    <property type="entry name" value="B3_DNA-bd"/>
</dbReference>
<feature type="region of interest" description="Disordered" evidence="7">
    <location>
        <begin position="1617"/>
        <end position="1650"/>
    </location>
</feature>
<reference evidence="9 10" key="1">
    <citation type="submission" date="2021-07" db="EMBL/GenBank/DDBJ databases">
        <authorList>
            <consortium name="Genoscope - CEA"/>
            <person name="William W."/>
        </authorList>
    </citation>
    <scope>NUCLEOTIDE SEQUENCE [LARGE SCALE GENOMIC DNA]</scope>
</reference>
<feature type="compositionally biased region" description="Acidic residues" evidence="7">
    <location>
        <begin position="955"/>
        <end position="970"/>
    </location>
</feature>
<feature type="domain" description="TF-B3" evidence="8">
    <location>
        <begin position="1658"/>
        <end position="1756"/>
    </location>
</feature>
<evidence type="ECO:0000256" key="1">
    <source>
        <dbReference type="ARBA" id="ARBA00004123"/>
    </source>
</evidence>
<keyword evidence="4" id="KW-0238">DNA-binding</keyword>
<feature type="region of interest" description="Disordered" evidence="7">
    <location>
        <begin position="1109"/>
        <end position="1131"/>
    </location>
</feature>
<feature type="compositionally biased region" description="Polar residues" evidence="7">
    <location>
        <begin position="1237"/>
        <end position="1251"/>
    </location>
</feature>
<feature type="compositionally biased region" description="Basic and acidic residues" evidence="7">
    <location>
        <begin position="660"/>
        <end position="674"/>
    </location>
</feature>
<feature type="domain" description="TF-B3" evidence="8">
    <location>
        <begin position="8"/>
        <end position="100"/>
    </location>
</feature>
<evidence type="ECO:0000256" key="4">
    <source>
        <dbReference type="ARBA" id="ARBA00023125"/>
    </source>
</evidence>
<dbReference type="FunFam" id="2.40.330.10:FF:000009">
    <property type="entry name" value="Transcriptional factor B3 family protein"/>
    <property type="match status" value="2"/>
</dbReference>
<feature type="domain" description="TF-B3" evidence="8">
    <location>
        <begin position="1131"/>
        <end position="1226"/>
    </location>
</feature>
<feature type="region of interest" description="Disordered" evidence="7">
    <location>
        <begin position="645"/>
        <end position="675"/>
    </location>
</feature>
<feature type="domain" description="TF-B3" evidence="8">
    <location>
        <begin position="711"/>
        <end position="803"/>
    </location>
</feature>
<feature type="domain" description="TF-B3" evidence="8">
    <location>
        <begin position="550"/>
        <end position="647"/>
    </location>
</feature>
<feature type="domain" description="TF-B3" evidence="8">
    <location>
        <begin position="270"/>
        <end position="366"/>
    </location>
</feature>
<dbReference type="SMART" id="SM01019">
    <property type="entry name" value="B3"/>
    <property type="match status" value="13"/>
</dbReference>
<keyword evidence="5" id="KW-0804">Transcription</keyword>
<dbReference type="InterPro" id="IPR039218">
    <property type="entry name" value="REM_fam"/>
</dbReference>
<keyword evidence="6" id="KW-0539">Nucleus</keyword>
<comment type="subcellular location">
    <subcellularLocation>
        <location evidence="1">Nucleus</location>
    </subcellularLocation>
</comment>
<dbReference type="PROSITE" id="PS50863">
    <property type="entry name" value="B3"/>
    <property type="match status" value="13"/>
</dbReference>
<dbReference type="Proteomes" id="UP000694005">
    <property type="component" value="Chromosome A09"/>
</dbReference>
<dbReference type="GO" id="GO:0003677">
    <property type="term" value="F:DNA binding"/>
    <property type="evidence" value="ECO:0007669"/>
    <property type="project" value="UniProtKB-KW"/>
</dbReference>
<feature type="region of interest" description="Disordered" evidence="7">
    <location>
        <begin position="806"/>
        <end position="840"/>
    </location>
</feature>
<feature type="domain" description="TF-B3" evidence="8">
    <location>
        <begin position="1258"/>
        <end position="1353"/>
    </location>
</feature>
<evidence type="ECO:0000256" key="7">
    <source>
        <dbReference type="SAM" id="MobiDB-lite"/>
    </source>
</evidence>
<dbReference type="EMBL" id="LS974625">
    <property type="protein sequence ID" value="CAG7866398.1"/>
    <property type="molecule type" value="Genomic_DNA"/>
</dbReference>
<evidence type="ECO:0000256" key="3">
    <source>
        <dbReference type="ARBA" id="ARBA00023015"/>
    </source>
</evidence>
<gene>
    <name evidence="9" type="ORF">BRAPAZ1V2_A09P68650.2</name>
</gene>
<dbReference type="SUPFAM" id="SSF101936">
    <property type="entry name" value="DNA-binding pseudobarrel domain"/>
    <property type="match status" value="13"/>
</dbReference>
<feature type="domain" description="TF-B3" evidence="8">
    <location>
        <begin position="1501"/>
        <end position="1597"/>
    </location>
</feature>
<sequence length="1761" mass="200083">MALCSPTNPHFFQPLLPGFTKHLDIPVAFFLKHLDKSNKGKTAKLRSDTSETTWNVKLDGRRFSDGWEYFAVAHDLRVGDIVVFRHEGELAFHVTALGPSCCEIQYGEDSQEEDKSGELCDAMEEISRKKKRPKTEIDFSKDQSCFVITVTPSNLRRDTVYLPKAFAVVNCLMKKFEIVLVNEERESWKLNLRQDSYLGRFYMSNGWRSFCVANGKKPEDMFTFKMVQNETTPVLKLLPWNNEDLHNPDFTTDTEKVPKKKHQEIEADSSFVAIVTASNIRRDTMYLPKTFAASNGLKSKFKIDLMNEKGESWTIDLRHEPYSGRFLIRSGWRSFCAANGKKPGDMFNFKLIRNVETPVLKLFPLNLPKLGKFPLILHKLEPSEDTRQGLEATEREFLGVETNRDDSRQEAIRKGKWLEANEITIKEENITTSENRFVTLTLTTSKLDLPKEFTSSNLLEKECRRIVLRDRWERSWAMDLAFNKSSDTFYIRQGWRSFCDENGKKAGSFFVFKLVGNRETPLLSLCSTESTSNTGSCVEHSTTPPIKSRLMTLTIEHASFRKGSLHLPLRFMKKHGLDKPRLITLLDKDGTKWVANLRRESSGGRMRLGKGWKDFALANGLKVGDSFTFELVGKNNTPPMLSLIRTESTSDTRQASSGNKTREGKQTIEDRRDSSSALKNQLVTLTLTPDDVRACQLFFETMAKSTLLHPQFFHTLVPGCGFHTHLIIPLDFFSKYIEGRSVDNTAHLKSGSSDRTWQVKMAGPILSDGWREFAVAHSLQAGHLILVRYEGDMVFHVTDCREIPSNNNKHAHPRIDVDDVPKKKKKRAKTNSNETEADSSSLDNSCFVATVTAFNLLIDTLYLPQHFTSTNGLTRESHKIVLIDGEGRSWTLDLRFNESSDTFYMTRGWRSFCEENGQEAGGFFTFKLVGNGETTVLSFRPTESISSTMQRDSSQEEDTEWESDEDEPLMETEKKKSNTKRRAVPYSSYSPCHKRFLTFTLPPDYFRIERLSLPKQFLRENGINKPGEICLLDKDGMKWPTSLLRDKKGIMSLGKGWKEFVKSNGLASGFTLKLIWEDTTPAFSLCCPESTSDKEQQEYFKHIKKQSLYIDPSNNGDNSSKDSSPSSHNPLVTIKIRPDLLTCNRMRLPKQFVMESNMNKPGVIYLLGKDDTKWTTKLVKERDGRMKLGSGWTVFAEANGFKTGESVTLESIWEDGTPMIRFLRTGSNSSETKKNESVSTEVTEPKTSGSSSEIHDRFVTLTLLPEDVKAGVLIIPSQLLEANGVNKLGKITILGENKMELSGYLLSRGGTVALENGWGEFCEANGVKLGESFTLEFIKKPDKTTHVEGKRSRNLENMVNQHFFQPLLPGFHSHLTIPVAFCSKHVEGRKNEHMTTAKLRSDVSDDITWKVKIEDGRKLTDGWKEFALAHDLRVGDIVIFRQEKDMAFHVTMFGPSCCEIQYGSRLNKNKLNLSKIQNKKKVKKKKNKKRYMKSSSLDPSCFVNNVRPSSLRDNRLTLPKRFVRENGLETRCGEIVLMNEKGRSWTLNLSRKDSCGTMYITGGWKSFCNASGLRAGSLFTFKLIKRGDTLVLLKSPSSTKSAEEDCLEAYGIELDSEEASNQDEKPRLLWKASTSSPSQKKPRSLWKASTSSPSQNLFLTLTLKISDVKNSRLFIPVNFTRLHGINKETKMVMLDKNGVKWSTSLRSETRGGDRIRLVGGWKEFFKANCVEIGESIIVKLIWEGDKSCVLEFYSKVKRETK</sequence>
<feature type="domain" description="TF-B3" evidence="8">
    <location>
        <begin position="846"/>
        <end position="942"/>
    </location>
</feature>
<evidence type="ECO:0000313" key="10">
    <source>
        <dbReference type="Proteomes" id="UP000694005"/>
    </source>
</evidence>
<feature type="compositionally biased region" description="Polar residues" evidence="7">
    <location>
        <begin position="940"/>
        <end position="951"/>
    </location>
</feature>
<protein>
    <recommendedName>
        <fullName evidence="8">TF-B3 domain-containing protein</fullName>
    </recommendedName>
</protein>
<dbReference type="PANTHER" id="PTHR31674:SF67">
    <property type="entry name" value="TF-B3 DOMAIN-CONTAINING PROTEIN"/>
    <property type="match status" value="1"/>
</dbReference>
<dbReference type="Pfam" id="PF02362">
    <property type="entry name" value="B3"/>
    <property type="match status" value="12"/>
</dbReference>
<feature type="compositionally biased region" description="Polar residues" evidence="7">
    <location>
        <begin position="830"/>
        <end position="840"/>
    </location>
</feature>
<feature type="domain" description="TF-B3" evidence="8">
    <location>
        <begin position="145"/>
        <end position="241"/>
    </location>
</feature>
<feature type="domain" description="TF-B3" evidence="8">
    <location>
        <begin position="432"/>
        <end position="528"/>
    </location>
</feature>
<dbReference type="InterPro" id="IPR015300">
    <property type="entry name" value="DNA-bd_pseudobarrel_sf"/>
</dbReference>
<dbReference type="PANTHER" id="PTHR31674">
    <property type="entry name" value="B3 DOMAIN-CONTAINING PROTEIN REM-LIKE 3-RELATED"/>
    <property type="match status" value="1"/>
</dbReference>
<dbReference type="GO" id="GO:0005634">
    <property type="term" value="C:nucleus"/>
    <property type="evidence" value="ECO:0007669"/>
    <property type="project" value="UniProtKB-SubCell"/>
</dbReference>
<feature type="compositionally biased region" description="Polar residues" evidence="7">
    <location>
        <begin position="645"/>
        <end position="659"/>
    </location>
</feature>
<feature type="domain" description="TF-B3" evidence="8">
    <location>
        <begin position="1360"/>
        <end position="1456"/>
    </location>
</feature>
<evidence type="ECO:0000313" key="9">
    <source>
        <dbReference type="EMBL" id="CAG7866398.1"/>
    </source>
</evidence>
<feature type="domain" description="TF-B3" evidence="8">
    <location>
        <begin position="996"/>
        <end position="1089"/>
    </location>
</feature>
<keyword evidence="3" id="KW-0805">Transcription regulation</keyword>